<sequence>MLVHNLTTNLEVGMAFSSKDTIEDAFSEEAIRRNFKWRVTYYDGKQLHVICRINVGEGCMWQLRAANMKRKGAWIIRTVENNHNCSSSMLSHDHRQLKAKKLGTTIKHLIKAQPYIKIKAIMSR</sequence>
<name>A0AAV2EUE6_9ROSI</name>
<dbReference type="EMBL" id="OZ034818">
    <property type="protein sequence ID" value="CAL1389661.1"/>
    <property type="molecule type" value="Genomic_DNA"/>
</dbReference>
<evidence type="ECO:0000259" key="1">
    <source>
        <dbReference type="Pfam" id="PF03108"/>
    </source>
</evidence>
<accession>A0AAV2EUE6</accession>
<dbReference type="AlphaFoldDB" id="A0AAV2EUE6"/>
<keyword evidence="3" id="KW-1185">Reference proteome</keyword>
<dbReference type="Proteomes" id="UP001497516">
    <property type="component" value="Chromosome 5"/>
</dbReference>
<dbReference type="InterPro" id="IPR004332">
    <property type="entry name" value="Transposase_MuDR"/>
</dbReference>
<reference evidence="2 3" key="1">
    <citation type="submission" date="2024-04" db="EMBL/GenBank/DDBJ databases">
        <authorList>
            <person name="Fracassetti M."/>
        </authorList>
    </citation>
    <scope>NUCLEOTIDE SEQUENCE [LARGE SCALE GENOMIC DNA]</scope>
</reference>
<organism evidence="2 3">
    <name type="scientific">Linum trigynum</name>
    <dbReference type="NCBI Taxonomy" id="586398"/>
    <lineage>
        <taxon>Eukaryota</taxon>
        <taxon>Viridiplantae</taxon>
        <taxon>Streptophyta</taxon>
        <taxon>Embryophyta</taxon>
        <taxon>Tracheophyta</taxon>
        <taxon>Spermatophyta</taxon>
        <taxon>Magnoliopsida</taxon>
        <taxon>eudicotyledons</taxon>
        <taxon>Gunneridae</taxon>
        <taxon>Pentapetalae</taxon>
        <taxon>rosids</taxon>
        <taxon>fabids</taxon>
        <taxon>Malpighiales</taxon>
        <taxon>Linaceae</taxon>
        <taxon>Linum</taxon>
    </lineage>
</organism>
<gene>
    <name evidence="2" type="ORF">LTRI10_LOCUS30503</name>
</gene>
<protein>
    <recommendedName>
        <fullName evidence="1">Transposase MuDR plant domain-containing protein</fullName>
    </recommendedName>
</protein>
<dbReference type="Pfam" id="PF03108">
    <property type="entry name" value="DBD_Tnp_Mut"/>
    <property type="match status" value="1"/>
</dbReference>
<proteinExistence type="predicted"/>
<evidence type="ECO:0000313" key="2">
    <source>
        <dbReference type="EMBL" id="CAL1389661.1"/>
    </source>
</evidence>
<evidence type="ECO:0000313" key="3">
    <source>
        <dbReference type="Proteomes" id="UP001497516"/>
    </source>
</evidence>
<feature type="domain" description="Transposase MuDR plant" evidence="1">
    <location>
        <begin position="10"/>
        <end position="72"/>
    </location>
</feature>